<gene>
    <name evidence="1" type="ORF">GCM10017764_29340</name>
</gene>
<comment type="caution">
    <text evidence="1">The sequence shown here is derived from an EMBL/GenBank/DDBJ whole genome shotgun (WGS) entry which is preliminary data.</text>
</comment>
<accession>A0ABQ3HZY7</accession>
<name>A0ABQ3HZY7_9SPHI</name>
<reference evidence="2" key="1">
    <citation type="journal article" date="2019" name="Int. J. Syst. Evol. Microbiol.">
        <title>The Global Catalogue of Microorganisms (GCM) 10K type strain sequencing project: providing services to taxonomists for standard genome sequencing and annotation.</title>
        <authorList>
            <consortium name="The Broad Institute Genomics Platform"/>
            <consortium name="The Broad Institute Genome Sequencing Center for Infectious Disease"/>
            <person name="Wu L."/>
            <person name="Ma J."/>
        </authorList>
    </citation>
    <scope>NUCLEOTIDE SEQUENCE [LARGE SCALE GENOMIC DNA]</scope>
    <source>
        <strain evidence="2">CGMCC 1.12966</strain>
    </source>
</reference>
<dbReference type="RefSeq" id="WP_189627451.1">
    <property type="nucleotide sequence ID" value="NZ_BNAF01000011.1"/>
</dbReference>
<proteinExistence type="predicted"/>
<evidence type="ECO:0000313" key="2">
    <source>
        <dbReference type="Proteomes" id="UP000620550"/>
    </source>
</evidence>
<dbReference type="Proteomes" id="UP000620550">
    <property type="component" value="Unassembled WGS sequence"/>
</dbReference>
<keyword evidence="2" id="KW-1185">Reference proteome</keyword>
<sequence length="446" mass="51837">MYSNKIPTYIINLEKRKDRKVYVKEQFLSRPEFNIKFFNAIEDTIPAIGLYKSLYTIINQAHEQKLPFVLICEDDHQFTNFYNKDVFINYLKRLRKYNADAFLGGVSWFDYGVHIEDDLYWVNNFTGTQFLIIYSSFFERILDSPFEQDDITDKWMCNLSDKIFVSVPMLSIQRDFGYSDVTPKNNAPAIVSRLFEITNERWQSIKNVITHIQRSKQIFDKIAVDTDIQLPTYIINLPHRSDRLLHIQQQFAGRTEFDVTIVKAIKDSNGAMGLWKSIQKVVQLAVERDDEVILICEDDHVFCDGYQSKILFDAIIQGSFLGADLILGGISSTEQVIPANDHLCWISSFQCTQFTIVYNRFFDQMLTADFNETDAADLKFSSMTANKYVFHPFISVQKDFGYSDIPIDNFGTDKYIDKFNNCSAKIEKVKYISGIAESRQNRTKNN</sequence>
<organism evidence="1 2">
    <name type="scientific">Sphingobacterium griseoflavum</name>
    <dbReference type="NCBI Taxonomy" id="1474952"/>
    <lineage>
        <taxon>Bacteria</taxon>
        <taxon>Pseudomonadati</taxon>
        <taxon>Bacteroidota</taxon>
        <taxon>Sphingobacteriia</taxon>
        <taxon>Sphingobacteriales</taxon>
        <taxon>Sphingobacteriaceae</taxon>
        <taxon>Sphingobacterium</taxon>
    </lineage>
</organism>
<protein>
    <submittedName>
        <fullName evidence="1">Uncharacterized protein</fullName>
    </submittedName>
</protein>
<evidence type="ECO:0000313" key="1">
    <source>
        <dbReference type="EMBL" id="GHE44112.1"/>
    </source>
</evidence>
<dbReference type="EMBL" id="BNAF01000011">
    <property type="protein sequence ID" value="GHE44112.1"/>
    <property type="molecule type" value="Genomic_DNA"/>
</dbReference>